<dbReference type="OrthoDB" id="8537435at2"/>
<evidence type="ECO:0000259" key="1">
    <source>
        <dbReference type="Pfam" id="PF04324"/>
    </source>
</evidence>
<organism evidence="2 3">
    <name type="scientific">Methyloprofundus sedimenti</name>
    <dbReference type="NCBI Taxonomy" id="1420851"/>
    <lineage>
        <taxon>Bacteria</taxon>
        <taxon>Pseudomonadati</taxon>
        <taxon>Pseudomonadota</taxon>
        <taxon>Gammaproteobacteria</taxon>
        <taxon>Methylococcales</taxon>
        <taxon>Methylococcaceae</taxon>
        <taxon>Methyloprofundus</taxon>
    </lineage>
</organism>
<evidence type="ECO:0000313" key="3">
    <source>
        <dbReference type="Proteomes" id="UP000191980"/>
    </source>
</evidence>
<keyword evidence="3" id="KW-1185">Reference proteome</keyword>
<dbReference type="Gene3D" id="1.10.10.1100">
    <property type="entry name" value="BFD-like [2Fe-2S]-binding domain"/>
    <property type="match status" value="1"/>
</dbReference>
<name>A0A1V8M2C5_9GAMM</name>
<feature type="domain" description="BFD-like [2Fe-2S]-binding" evidence="1">
    <location>
        <begin position="13"/>
        <end position="61"/>
    </location>
</feature>
<dbReference type="AlphaFoldDB" id="A0A1V8M2C5"/>
<reference evidence="2 3" key="1">
    <citation type="submission" date="2015-12" db="EMBL/GenBank/DDBJ databases">
        <authorList>
            <person name="Shamseldin A."/>
            <person name="Moawad H."/>
            <person name="Abd El-Rahim W.M."/>
            <person name="Sadowsky M.J."/>
        </authorList>
    </citation>
    <scope>NUCLEOTIDE SEQUENCE [LARGE SCALE GENOMIC DNA]</scope>
    <source>
        <strain evidence="2 3">WF1</strain>
    </source>
</reference>
<dbReference type="EMBL" id="LPUF01000003">
    <property type="protein sequence ID" value="OQK15709.1"/>
    <property type="molecule type" value="Genomic_DNA"/>
</dbReference>
<dbReference type="Pfam" id="PF04324">
    <property type="entry name" value="Fer2_BFD"/>
    <property type="match status" value="1"/>
</dbReference>
<dbReference type="STRING" id="1420851.AU255_15980"/>
<evidence type="ECO:0000313" key="2">
    <source>
        <dbReference type="EMBL" id="OQK15709.1"/>
    </source>
</evidence>
<dbReference type="Proteomes" id="UP000191980">
    <property type="component" value="Unassembled WGS sequence"/>
</dbReference>
<gene>
    <name evidence="2" type="ORF">AU255_15980</name>
</gene>
<dbReference type="InterPro" id="IPR041854">
    <property type="entry name" value="BFD-like_2Fe2S-bd_dom_sf"/>
</dbReference>
<dbReference type="InterPro" id="IPR007419">
    <property type="entry name" value="BFD-like_2Fe2S-bd_dom"/>
</dbReference>
<accession>A0A1V8M2C5</accession>
<comment type="caution">
    <text evidence="2">The sequence shown here is derived from an EMBL/GenBank/DDBJ whole genome shotgun (WGS) entry which is preliminary data.</text>
</comment>
<proteinExistence type="predicted"/>
<sequence length="62" mass="6547">MNTSHCSKEQETVICTCTGTSKEKIEQLINKGADTLDKISSATGANTGCGSCDVLILELLNK</sequence>
<dbReference type="RefSeq" id="WP_080523945.1">
    <property type="nucleotide sequence ID" value="NZ_LPUF01000003.1"/>
</dbReference>
<protein>
    <recommendedName>
        <fullName evidence="1">BFD-like [2Fe-2S]-binding domain-containing protein</fullName>
    </recommendedName>
</protein>